<sequence length="89" mass="10556">MGLEYTTFVVLHTVTPLTAKTSPRPYLIEIALFFFPFHFSKQFYKKCFVKEAEKTMVRVRYRNLECAGKKSRKKLLSERIKVIDEWCTA</sequence>
<evidence type="ECO:0000313" key="1">
    <source>
        <dbReference type="EMBL" id="VDK32951.1"/>
    </source>
</evidence>
<dbReference type="WBParaSite" id="GPUH_0000223801-mRNA-1">
    <property type="protein sequence ID" value="GPUH_0000223801-mRNA-1"/>
    <property type="gene ID" value="GPUH_0000223801"/>
</dbReference>
<dbReference type="AlphaFoldDB" id="A0A183D0J2"/>
<gene>
    <name evidence="1" type="ORF">GPUH_LOCUS2233</name>
</gene>
<proteinExistence type="predicted"/>
<reference evidence="1 2" key="2">
    <citation type="submission" date="2018-11" db="EMBL/GenBank/DDBJ databases">
        <authorList>
            <consortium name="Pathogen Informatics"/>
        </authorList>
    </citation>
    <scope>NUCLEOTIDE SEQUENCE [LARGE SCALE GENOMIC DNA]</scope>
</reference>
<reference evidence="3" key="1">
    <citation type="submission" date="2016-06" db="UniProtKB">
        <authorList>
            <consortium name="WormBaseParasite"/>
        </authorList>
    </citation>
    <scope>IDENTIFICATION</scope>
</reference>
<dbReference type="Proteomes" id="UP000271098">
    <property type="component" value="Unassembled WGS sequence"/>
</dbReference>
<organism evidence="3">
    <name type="scientific">Gongylonema pulchrum</name>
    <dbReference type="NCBI Taxonomy" id="637853"/>
    <lineage>
        <taxon>Eukaryota</taxon>
        <taxon>Metazoa</taxon>
        <taxon>Ecdysozoa</taxon>
        <taxon>Nematoda</taxon>
        <taxon>Chromadorea</taxon>
        <taxon>Rhabditida</taxon>
        <taxon>Spirurina</taxon>
        <taxon>Spiruromorpha</taxon>
        <taxon>Spiruroidea</taxon>
        <taxon>Gongylonematidae</taxon>
        <taxon>Gongylonema</taxon>
    </lineage>
</organism>
<evidence type="ECO:0000313" key="3">
    <source>
        <dbReference type="WBParaSite" id="GPUH_0000223801-mRNA-1"/>
    </source>
</evidence>
<name>A0A183D0J2_9BILA</name>
<evidence type="ECO:0000313" key="2">
    <source>
        <dbReference type="Proteomes" id="UP000271098"/>
    </source>
</evidence>
<accession>A0A183D0J2</accession>
<keyword evidence="2" id="KW-1185">Reference proteome</keyword>
<dbReference type="EMBL" id="UYRT01003214">
    <property type="protein sequence ID" value="VDK32951.1"/>
    <property type="molecule type" value="Genomic_DNA"/>
</dbReference>
<protein>
    <submittedName>
        <fullName evidence="3">Secreted protein</fullName>
    </submittedName>
</protein>